<protein>
    <recommendedName>
        <fullName evidence="3">Transposase</fullName>
    </recommendedName>
</protein>
<dbReference type="KEGG" id="llo:LLO_2939"/>
<reference evidence="1 2" key="1">
    <citation type="journal article" date="2010" name="PLoS Genet.">
        <title>Analysis of the Legionella longbeachae genome and transcriptome uncovers unique strategies to cause Legionnaires' disease.</title>
        <authorList>
            <person name="Cazalet C."/>
            <person name="Gomez-Valero L."/>
            <person name="Rusniok C."/>
            <person name="Lomma M."/>
            <person name="Dervins-Ravault D."/>
            <person name="Newton H."/>
            <person name="Sansom F."/>
            <person name="Jarraud S."/>
            <person name="Zidane N."/>
            <person name="Ma L."/>
            <person name="Bouchier C."/>
            <person name="Etienne J."/>
            <person name="Hartland E."/>
            <person name="Buchrieser C."/>
        </authorList>
    </citation>
    <scope>NUCLEOTIDE SEQUENCE [LARGE SCALE GENOMIC DNA]</scope>
    <source>
        <strain evidence="1 2">NSW150</strain>
    </source>
</reference>
<name>D3HLQ8_LEGLN</name>
<dbReference type="HOGENOM" id="CLU_2273841_0_0_6"/>
<dbReference type="EMBL" id="FN650140">
    <property type="protein sequence ID" value="CBJ13380.1"/>
    <property type="molecule type" value="Genomic_DNA"/>
</dbReference>
<evidence type="ECO:0000313" key="1">
    <source>
        <dbReference type="EMBL" id="CBJ13380.1"/>
    </source>
</evidence>
<keyword evidence="2" id="KW-1185">Reference proteome</keyword>
<dbReference type="Proteomes" id="UP000001060">
    <property type="component" value="Chromosome"/>
</dbReference>
<proteinExistence type="predicted"/>
<sequence length="102" mass="11488">MVPQCNKILPKKYPLGAALLYLRGARQNLYESLSSKDKELIWIRRKELSVILNGMEGNHKGEYVKESLVTYHLKHNLEIEISLAIAMLDDASSYLSAALSLA</sequence>
<organism evidence="1 2">
    <name type="scientific">Legionella longbeachae serogroup 1 (strain NSW150)</name>
    <dbReference type="NCBI Taxonomy" id="661367"/>
    <lineage>
        <taxon>Bacteria</taxon>
        <taxon>Pseudomonadati</taxon>
        <taxon>Pseudomonadota</taxon>
        <taxon>Gammaproteobacteria</taxon>
        <taxon>Legionellales</taxon>
        <taxon>Legionellaceae</taxon>
        <taxon>Legionella</taxon>
    </lineage>
</organism>
<evidence type="ECO:0000313" key="2">
    <source>
        <dbReference type="Proteomes" id="UP000001060"/>
    </source>
</evidence>
<gene>
    <name evidence="1" type="ordered locus">LLO_2939</name>
</gene>
<evidence type="ECO:0008006" key="3">
    <source>
        <dbReference type="Google" id="ProtNLM"/>
    </source>
</evidence>
<accession>D3HLQ8</accession>
<dbReference type="AlphaFoldDB" id="D3HLQ8"/>